<keyword evidence="3" id="KW-0418">Kinase</keyword>
<proteinExistence type="predicted"/>
<feature type="region of interest" description="Disordered" evidence="1">
    <location>
        <begin position="422"/>
        <end position="478"/>
    </location>
</feature>
<keyword evidence="4" id="KW-1185">Reference proteome</keyword>
<comment type="caution">
    <text evidence="3">The sequence shown here is derived from an EMBL/GenBank/DDBJ whole genome shotgun (WGS) entry which is preliminary data.</text>
</comment>
<feature type="region of interest" description="Disordered" evidence="1">
    <location>
        <begin position="1"/>
        <end position="25"/>
    </location>
</feature>
<sequence length="478" mass="49634">MVIDSLSHGRGGGGTAPEPTYPKGMGRSPFTLAAAVTAALPGAEVTGARALTADADGRFDSAVATLADGRELAIRIADDDETARELAAEALALRALTAGARAMLPFDAPEYIGETRVGEGRALVTGLLPGFQIEPAMVPPGRGAAESMGAAIAAVHGLPTSVVRGAGLVSKSAEESREELARLVDEAAATGRVPARLTVRWRQAVSDDDLWRFESTVVLGGVQSTSFLFDDDPERGPEVTGLVGWHGLAVGDPALDLAWLSAAPDAASDVHASYSGSLERVPDAALEVRARLLAELEFARWLVHGDSMRRSDIVDDAAALLESLADGLRDDDLSVIATLGTGVDSAMDALDRVPVEAGSAIDTSMQTDAYNPDELWLDTNADADRTGPVQPLPSSTRDGDGDADAARRAEMLTIETEDLSGVSGLFAGTTGAAGAREDSHPLRSPGADSDSDEESATDDEAQRAARAALQRWKSSSSE</sequence>
<protein>
    <submittedName>
        <fullName evidence="3">Aminoglycoside phosphotransferase (APT) family kinase protein</fullName>
    </submittedName>
</protein>
<organism evidence="3 4">
    <name type="scientific">Microbacterium saperdae</name>
    <dbReference type="NCBI Taxonomy" id="69368"/>
    <lineage>
        <taxon>Bacteria</taxon>
        <taxon>Bacillati</taxon>
        <taxon>Actinomycetota</taxon>
        <taxon>Actinomycetes</taxon>
        <taxon>Micrococcales</taxon>
        <taxon>Microbacteriaceae</taxon>
        <taxon>Microbacterium</taxon>
    </lineage>
</organism>
<dbReference type="Proteomes" id="UP000317209">
    <property type="component" value="Unassembled WGS sequence"/>
</dbReference>
<accession>A0A543BPE8</accession>
<reference evidence="3 4" key="1">
    <citation type="submission" date="2019-06" db="EMBL/GenBank/DDBJ databases">
        <title>Sequencing the genomes of 1000 actinobacteria strains.</title>
        <authorList>
            <person name="Klenk H.-P."/>
        </authorList>
    </citation>
    <scope>NUCLEOTIDE SEQUENCE [LARGE SCALE GENOMIC DNA]</scope>
    <source>
        <strain evidence="3 4">DSM 20169</strain>
    </source>
</reference>
<dbReference type="EMBL" id="VFOX01000001">
    <property type="protein sequence ID" value="TQL86700.1"/>
    <property type="molecule type" value="Genomic_DNA"/>
</dbReference>
<keyword evidence="3" id="KW-0808">Transferase</keyword>
<evidence type="ECO:0000256" key="1">
    <source>
        <dbReference type="SAM" id="MobiDB-lite"/>
    </source>
</evidence>
<dbReference type="GO" id="GO:0016301">
    <property type="term" value="F:kinase activity"/>
    <property type="evidence" value="ECO:0007669"/>
    <property type="project" value="UniProtKB-KW"/>
</dbReference>
<dbReference type="Gene3D" id="3.90.1200.10">
    <property type="match status" value="1"/>
</dbReference>
<dbReference type="AlphaFoldDB" id="A0A543BPE8"/>
<dbReference type="Pfam" id="PF01636">
    <property type="entry name" value="APH"/>
    <property type="match status" value="1"/>
</dbReference>
<dbReference type="InterPro" id="IPR002575">
    <property type="entry name" value="Aminoglycoside_PTrfase"/>
</dbReference>
<feature type="compositionally biased region" description="Acidic residues" evidence="1">
    <location>
        <begin position="449"/>
        <end position="459"/>
    </location>
</feature>
<evidence type="ECO:0000313" key="3">
    <source>
        <dbReference type="EMBL" id="TQL86700.1"/>
    </source>
</evidence>
<feature type="region of interest" description="Disordered" evidence="1">
    <location>
        <begin position="379"/>
        <end position="404"/>
    </location>
</feature>
<dbReference type="SUPFAM" id="SSF56112">
    <property type="entry name" value="Protein kinase-like (PK-like)"/>
    <property type="match status" value="1"/>
</dbReference>
<gene>
    <name evidence="3" type="ORF">FB560_2364</name>
</gene>
<dbReference type="InterPro" id="IPR011009">
    <property type="entry name" value="Kinase-like_dom_sf"/>
</dbReference>
<evidence type="ECO:0000313" key="4">
    <source>
        <dbReference type="Proteomes" id="UP000317209"/>
    </source>
</evidence>
<evidence type="ECO:0000259" key="2">
    <source>
        <dbReference type="Pfam" id="PF01636"/>
    </source>
</evidence>
<feature type="domain" description="Aminoglycoside phosphotransferase" evidence="2">
    <location>
        <begin position="61"/>
        <end position="262"/>
    </location>
</feature>
<name>A0A543BPE8_9MICO</name>